<dbReference type="AlphaFoldDB" id="A0A9Q0G5V5"/>
<dbReference type="PANTHER" id="PTHR31920">
    <property type="entry name" value="B3 DOMAIN-CONTAINING"/>
    <property type="match status" value="1"/>
</dbReference>
<keyword evidence="4" id="KW-0804">Transcription</keyword>
<name>A0A9Q0G5V5_9ROSI</name>
<dbReference type="GO" id="GO:0005634">
    <property type="term" value="C:nucleus"/>
    <property type="evidence" value="ECO:0007669"/>
    <property type="project" value="UniProtKB-SubCell"/>
</dbReference>
<evidence type="ECO:0000256" key="5">
    <source>
        <dbReference type="ARBA" id="ARBA00023242"/>
    </source>
</evidence>
<protein>
    <recommendedName>
        <fullName evidence="7">TF-B3 domain-containing protein</fullName>
    </recommendedName>
</protein>
<dbReference type="Proteomes" id="UP001141552">
    <property type="component" value="Unassembled WGS sequence"/>
</dbReference>
<reference evidence="8" key="1">
    <citation type="submission" date="2022-02" db="EMBL/GenBank/DDBJ databases">
        <authorList>
            <person name="Henning P.M."/>
            <person name="McCubbin A.G."/>
            <person name="Shore J.S."/>
        </authorList>
    </citation>
    <scope>NUCLEOTIDE SEQUENCE</scope>
    <source>
        <strain evidence="8">F60SS</strain>
        <tissue evidence="8">Leaves</tissue>
    </source>
</reference>
<evidence type="ECO:0000256" key="4">
    <source>
        <dbReference type="ARBA" id="ARBA00023163"/>
    </source>
</evidence>
<dbReference type="InterPro" id="IPR003340">
    <property type="entry name" value="B3_DNA-bd"/>
</dbReference>
<dbReference type="EMBL" id="JAKUCV010002171">
    <property type="protein sequence ID" value="KAJ4843716.1"/>
    <property type="molecule type" value="Genomic_DNA"/>
</dbReference>
<gene>
    <name evidence="8" type="ORF">Tsubulata_024563</name>
</gene>
<organism evidence="8 9">
    <name type="scientific">Turnera subulata</name>
    <dbReference type="NCBI Taxonomy" id="218843"/>
    <lineage>
        <taxon>Eukaryota</taxon>
        <taxon>Viridiplantae</taxon>
        <taxon>Streptophyta</taxon>
        <taxon>Embryophyta</taxon>
        <taxon>Tracheophyta</taxon>
        <taxon>Spermatophyta</taxon>
        <taxon>Magnoliopsida</taxon>
        <taxon>eudicotyledons</taxon>
        <taxon>Gunneridae</taxon>
        <taxon>Pentapetalae</taxon>
        <taxon>rosids</taxon>
        <taxon>fabids</taxon>
        <taxon>Malpighiales</taxon>
        <taxon>Passifloraceae</taxon>
        <taxon>Turnera</taxon>
    </lineage>
</organism>
<dbReference type="Gene3D" id="2.40.330.10">
    <property type="entry name" value="DNA-binding pseudobarrel domain"/>
    <property type="match status" value="1"/>
</dbReference>
<keyword evidence="9" id="KW-1185">Reference proteome</keyword>
<keyword evidence="5" id="KW-0539">Nucleus</keyword>
<dbReference type="InterPro" id="IPR050655">
    <property type="entry name" value="Plant_B3_domain"/>
</dbReference>
<feature type="domain" description="TF-B3" evidence="7">
    <location>
        <begin position="24"/>
        <end position="117"/>
    </location>
</feature>
<dbReference type="PROSITE" id="PS50863">
    <property type="entry name" value="B3"/>
    <property type="match status" value="1"/>
</dbReference>
<reference evidence="8" key="2">
    <citation type="journal article" date="2023" name="Plants (Basel)">
        <title>Annotation of the Turnera subulata (Passifloraceae) Draft Genome Reveals the S-Locus Evolved after the Divergence of Turneroideae from Passifloroideae in a Stepwise Manner.</title>
        <authorList>
            <person name="Henning P.M."/>
            <person name="Roalson E.H."/>
            <person name="Mir W."/>
            <person name="McCubbin A.G."/>
            <person name="Shore J.S."/>
        </authorList>
    </citation>
    <scope>NUCLEOTIDE SEQUENCE</scope>
    <source>
        <strain evidence="8">F60SS</strain>
    </source>
</reference>
<feature type="compositionally biased region" description="Polar residues" evidence="6">
    <location>
        <begin position="221"/>
        <end position="232"/>
    </location>
</feature>
<evidence type="ECO:0000256" key="6">
    <source>
        <dbReference type="SAM" id="MobiDB-lite"/>
    </source>
</evidence>
<dbReference type="PANTHER" id="PTHR31920:SF145">
    <property type="entry name" value="B3 DOMAIN-CONTAINING PROTEIN REM20-LIKE ISOFORM X1"/>
    <property type="match status" value="1"/>
</dbReference>
<dbReference type="Pfam" id="PF02362">
    <property type="entry name" value="B3"/>
    <property type="match status" value="1"/>
</dbReference>
<feature type="region of interest" description="Disordered" evidence="6">
    <location>
        <begin position="155"/>
        <end position="232"/>
    </location>
</feature>
<evidence type="ECO:0000313" key="9">
    <source>
        <dbReference type="Proteomes" id="UP001141552"/>
    </source>
</evidence>
<evidence type="ECO:0000259" key="7">
    <source>
        <dbReference type="PROSITE" id="PS50863"/>
    </source>
</evidence>
<dbReference type="OrthoDB" id="590488at2759"/>
<comment type="subcellular location">
    <subcellularLocation>
        <location evidence="1">Nucleus</location>
    </subcellularLocation>
</comment>
<dbReference type="InterPro" id="IPR015300">
    <property type="entry name" value="DNA-bd_pseudobarrel_sf"/>
</dbReference>
<dbReference type="SMART" id="SM01019">
    <property type="entry name" value="B3"/>
    <property type="match status" value="1"/>
</dbReference>
<proteinExistence type="predicted"/>
<dbReference type="GO" id="GO:0003677">
    <property type="term" value="F:DNA binding"/>
    <property type="evidence" value="ECO:0007669"/>
    <property type="project" value="UniProtKB-KW"/>
</dbReference>
<dbReference type="SUPFAM" id="SSF101936">
    <property type="entry name" value="DNA-binding pseudobarrel domain"/>
    <property type="match status" value="1"/>
</dbReference>
<keyword evidence="2" id="KW-0805">Transcription regulation</keyword>
<sequence>MGDIEMKCRQLEKQRYWKELDSTTHQFFKILLGEFANHLRLPAYFMSNFREKLSSEILLRGPSGFTWPVRLAQSGDDWFFMVGWPKFVRDHSLGEHDFLIFRYTGNSSFKVEIFSKTGCEREGAYFVKAHTSSCSANYCAMQHDLSGNLQGENVVETSTRPRAGRRHQSSKGPGMEEKELQQRTCKGKGSSNFRNKKEDLQISDGPDSLERFDLSEEEVSLHSTTDTSECQL</sequence>
<dbReference type="CDD" id="cd10017">
    <property type="entry name" value="B3_DNA"/>
    <property type="match status" value="1"/>
</dbReference>
<feature type="non-terminal residue" evidence="8">
    <location>
        <position position="232"/>
    </location>
</feature>
<evidence type="ECO:0000313" key="8">
    <source>
        <dbReference type="EMBL" id="KAJ4843716.1"/>
    </source>
</evidence>
<evidence type="ECO:0000256" key="3">
    <source>
        <dbReference type="ARBA" id="ARBA00023125"/>
    </source>
</evidence>
<accession>A0A9Q0G5V5</accession>
<evidence type="ECO:0000256" key="1">
    <source>
        <dbReference type="ARBA" id="ARBA00004123"/>
    </source>
</evidence>
<evidence type="ECO:0000256" key="2">
    <source>
        <dbReference type="ARBA" id="ARBA00023015"/>
    </source>
</evidence>
<comment type="caution">
    <text evidence="8">The sequence shown here is derived from an EMBL/GenBank/DDBJ whole genome shotgun (WGS) entry which is preliminary data.</text>
</comment>
<keyword evidence="3" id="KW-0238">DNA-binding</keyword>